<gene>
    <name evidence="3" type="ORF">TSPGSL018_22486</name>
</gene>
<evidence type="ECO:0000256" key="1">
    <source>
        <dbReference type="SAM" id="MobiDB-lite"/>
    </source>
</evidence>
<dbReference type="AlphaFoldDB" id="A0A061RYN4"/>
<feature type="transmembrane region" description="Helical" evidence="2">
    <location>
        <begin position="327"/>
        <end position="350"/>
    </location>
</feature>
<protein>
    <submittedName>
        <fullName evidence="3">Uncharacterized protein</fullName>
    </submittedName>
</protein>
<accession>A0A061RYN4</accession>
<name>A0A061RYN4_9CHLO</name>
<feature type="non-terminal residue" evidence="3">
    <location>
        <position position="1"/>
    </location>
</feature>
<feature type="region of interest" description="Disordered" evidence="1">
    <location>
        <begin position="280"/>
        <end position="322"/>
    </location>
</feature>
<keyword evidence="2" id="KW-1133">Transmembrane helix</keyword>
<sequence>PPAPVVSPPSPGAPSVRPALMTFVTELPGQGTEADPYVVAGAEFSLHVVFMLRDPLTGQVNPAPVSGLTGDSLQVTTSLGAGLYSVQLEGGGGPLTSAGFTVSVDDVAFCDLDNIAMSLKIDLAGLEAADPSLALAGSNMLHLRWSGTERPVALCPPSSPMLPLPPPSPPGCTAEVSFRVVFADTDSDAILENNDLYLEFVADVTVGLLDRLPAKAAVAVMEVARGSMVVLVTVTLGSQQDTASVEKALQLDGGESVLGSLRLEKYGSRYVDGESIVTEVTCPPPPPPVSTATPAPDTGTPTPDPSPTPDDGGGGGGGSSSARRSGIIAGSVLGSAAFLALIGGAVYWWLRLRPKKVEPRD</sequence>
<proteinExistence type="predicted"/>
<keyword evidence="2" id="KW-0472">Membrane</keyword>
<evidence type="ECO:0000313" key="3">
    <source>
        <dbReference type="EMBL" id="JAC75636.1"/>
    </source>
</evidence>
<keyword evidence="2" id="KW-0812">Transmembrane</keyword>
<evidence type="ECO:0000256" key="2">
    <source>
        <dbReference type="SAM" id="Phobius"/>
    </source>
</evidence>
<organism evidence="3">
    <name type="scientific">Tetraselmis sp. GSL018</name>
    <dbReference type="NCBI Taxonomy" id="582737"/>
    <lineage>
        <taxon>Eukaryota</taxon>
        <taxon>Viridiplantae</taxon>
        <taxon>Chlorophyta</taxon>
        <taxon>core chlorophytes</taxon>
        <taxon>Chlorodendrophyceae</taxon>
        <taxon>Chlorodendrales</taxon>
        <taxon>Chlorodendraceae</taxon>
        <taxon>Tetraselmis</taxon>
    </lineage>
</organism>
<feature type="compositionally biased region" description="Low complexity" evidence="1">
    <location>
        <begin position="290"/>
        <end position="301"/>
    </location>
</feature>
<dbReference type="EMBL" id="GBEZ01010002">
    <property type="protein sequence ID" value="JAC75636.1"/>
    <property type="molecule type" value="Transcribed_RNA"/>
</dbReference>
<reference evidence="3" key="1">
    <citation type="submission" date="2014-05" db="EMBL/GenBank/DDBJ databases">
        <title>The transcriptome of the halophilic microalga Tetraselmis sp. GSL018 isolated from the Great Salt Lake, Utah.</title>
        <authorList>
            <person name="Jinkerson R.E."/>
            <person name="D'Adamo S."/>
            <person name="Posewitz M.C."/>
        </authorList>
    </citation>
    <scope>NUCLEOTIDE SEQUENCE</scope>
    <source>
        <strain evidence="3">GSL018</strain>
    </source>
</reference>